<dbReference type="PANTHER" id="PTHR30121">
    <property type="entry name" value="UNCHARACTERIZED PROTEIN YJGR-RELATED"/>
    <property type="match status" value="1"/>
</dbReference>
<proteinExistence type="predicted"/>
<reference evidence="3 4" key="1">
    <citation type="submission" date="2022-03" db="EMBL/GenBank/DDBJ databases">
        <title>Complete genome analysis of Roseomonas KG 17.1 : a prolific producer of plant growth promoters.</title>
        <authorList>
            <person name="Saadouli I."/>
            <person name="Najjari A."/>
            <person name="Mosbah A."/>
            <person name="Ouzari H.I."/>
        </authorList>
    </citation>
    <scope>NUCLEOTIDE SEQUENCE [LARGE SCALE GENOMIC DNA]</scope>
    <source>
        <strain evidence="3 4">KG17-1</strain>
    </source>
</reference>
<feature type="region of interest" description="Disordered" evidence="1">
    <location>
        <begin position="435"/>
        <end position="493"/>
    </location>
</feature>
<dbReference type="InterPro" id="IPR051162">
    <property type="entry name" value="T4SS_component"/>
</dbReference>
<protein>
    <submittedName>
        <fullName evidence="3">DUF853 domain-containing protein</fullName>
    </submittedName>
</protein>
<organism evidence="3 4">
    <name type="scientific">Teichococcus vastitatis</name>
    <dbReference type="NCBI Taxonomy" id="2307076"/>
    <lineage>
        <taxon>Bacteria</taxon>
        <taxon>Pseudomonadati</taxon>
        <taxon>Pseudomonadota</taxon>
        <taxon>Alphaproteobacteria</taxon>
        <taxon>Acetobacterales</taxon>
        <taxon>Roseomonadaceae</taxon>
        <taxon>Roseomonas</taxon>
    </lineage>
</organism>
<dbReference type="InterPro" id="IPR033186">
    <property type="entry name" value="HerA_C"/>
</dbReference>
<dbReference type="PANTHER" id="PTHR30121:SF6">
    <property type="entry name" value="SLR6007 PROTEIN"/>
    <property type="match status" value="1"/>
</dbReference>
<comment type="caution">
    <text evidence="3">The sequence shown here is derived from an EMBL/GenBank/DDBJ whole genome shotgun (WGS) entry which is preliminary data.</text>
</comment>
<feature type="domain" description="Helicase HerA-like C-terminal" evidence="2">
    <location>
        <begin position="19"/>
        <end position="439"/>
    </location>
</feature>
<evidence type="ECO:0000259" key="2">
    <source>
        <dbReference type="Pfam" id="PF05872"/>
    </source>
</evidence>
<keyword evidence="4" id="KW-1185">Reference proteome</keyword>
<accession>A0ABS9W4K7</accession>
<name>A0ABS9W4K7_9PROT</name>
<evidence type="ECO:0000313" key="3">
    <source>
        <dbReference type="EMBL" id="MCI0754219.1"/>
    </source>
</evidence>
<gene>
    <name evidence="3" type="ORF">MON41_10675</name>
</gene>
<dbReference type="Proteomes" id="UP001201985">
    <property type="component" value="Unassembled WGS sequence"/>
</dbReference>
<sequence length="541" mass="57457">MSQTALSDESQILIGAAGGEPQWLHLALANRHGLVAGATGTGKTVTLQILAEGFSRAGVPVFCADIKGDLSGIGRPGKPNPKVEQRAASTGMSEFGYEAAPVVFWDVFGQQGHPIRATVSEMGPLLLARLLELNDTQEGVLNIAFALADDEGLLLLDFKDLRAILAHVAERAPELSAHYGQISKATIGTIQRRLLTLEQQGAEHFFGEPALELEDLMLLAPDGRGAVNVLAADQLVQRPRLYATFLLWLLSELFEELPEAGDLARPKLVFFFDEAHLLFDGAPKALLEKVEQVVRLIRSKGVGVYFVTQNPLDVPAGVLGQLGNRVQHALRAFTAADQKAVRAAAETFRANKGFDTQEAITAMGVGEALVSCLQPGGIPGEVQRTKIRPPRSRMGVVTPEERAEILEASPLRGKYDQAVDRESAYEMLQDRAATVPVADTPHAPWGDAAPVRGGNPWGGLPTPSWGGTDAPRRRAGRRAPAPQPQPQAGGGLLAEILGGGGRRDSAAAVLAKSVARGVGSQVGGQIGRALVRGILGSILKR</sequence>
<dbReference type="Pfam" id="PF05872">
    <property type="entry name" value="HerA_C"/>
    <property type="match status" value="1"/>
</dbReference>
<dbReference type="EMBL" id="JALBUU010000004">
    <property type="protein sequence ID" value="MCI0754219.1"/>
    <property type="molecule type" value="Genomic_DNA"/>
</dbReference>
<evidence type="ECO:0000256" key="1">
    <source>
        <dbReference type="SAM" id="MobiDB-lite"/>
    </source>
</evidence>
<dbReference type="SUPFAM" id="SSF52540">
    <property type="entry name" value="P-loop containing nucleoside triphosphate hydrolases"/>
    <property type="match status" value="1"/>
</dbReference>
<dbReference type="InterPro" id="IPR027417">
    <property type="entry name" value="P-loop_NTPase"/>
</dbReference>
<dbReference type="RefSeq" id="WP_120005778.1">
    <property type="nucleotide sequence ID" value="NZ_JALBUU010000004.1"/>
</dbReference>
<dbReference type="Gene3D" id="3.40.50.300">
    <property type="entry name" value="P-loop containing nucleotide triphosphate hydrolases"/>
    <property type="match status" value="2"/>
</dbReference>
<evidence type="ECO:0000313" key="4">
    <source>
        <dbReference type="Proteomes" id="UP001201985"/>
    </source>
</evidence>